<name>A0ABR3WBJ0_9PEZI</name>
<accession>A0ABR3WBJ0</accession>
<gene>
    <name evidence="1" type="ORF">Daus18300_010150</name>
</gene>
<proteinExistence type="predicted"/>
<dbReference type="Proteomes" id="UP001583177">
    <property type="component" value="Unassembled WGS sequence"/>
</dbReference>
<comment type="caution">
    <text evidence="1">The sequence shown here is derived from an EMBL/GenBank/DDBJ whole genome shotgun (WGS) entry which is preliminary data.</text>
</comment>
<protein>
    <recommendedName>
        <fullName evidence="3">Hydrophobin</fullName>
    </recommendedName>
</protein>
<evidence type="ECO:0008006" key="3">
    <source>
        <dbReference type="Google" id="ProtNLM"/>
    </source>
</evidence>
<reference evidence="1 2" key="1">
    <citation type="journal article" date="2024" name="IMA Fungus">
        <title>IMA Genome - F19 : A genome assembly and annotation guide to empower mycologists, including annotated draft genome sequences of Ceratocystis pirilliformis, Diaporthe australafricana, Fusarium ophioides, Paecilomyces lecythidis, and Sporothrix stenoceras.</title>
        <authorList>
            <person name="Aylward J."/>
            <person name="Wilson A.M."/>
            <person name="Visagie C.M."/>
            <person name="Spraker J."/>
            <person name="Barnes I."/>
            <person name="Buitendag C."/>
            <person name="Ceriani C."/>
            <person name="Del Mar Angel L."/>
            <person name="du Plessis D."/>
            <person name="Fuchs T."/>
            <person name="Gasser K."/>
            <person name="Kramer D."/>
            <person name="Li W."/>
            <person name="Munsamy K."/>
            <person name="Piso A."/>
            <person name="Price J.L."/>
            <person name="Sonnekus B."/>
            <person name="Thomas C."/>
            <person name="van der Nest A."/>
            <person name="van Dijk A."/>
            <person name="van Heerden A."/>
            <person name="van Vuuren N."/>
            <person name="Yilmaz N."/>
            <person name="Duong T.A."/>
            <person name="van der Merwe N.A."/>
            <person name="Wingfield M.J."/>
            <person name="Wingfield B.D."/>
        </authorList>
    </citation>
    <scope>NUCLEOTIDE SEQUENCE [LARGE SCALE GENOMIC DNA]</scope>
    <source>
        <strain evidence="1 2">CMW 18300</strain>
    </source>
</reference>
<evidence type="ECO:0000313" key="1">
    <source>
        <dbReference type="EMBL" id="KAL1858038.1"/>
    </source>
</evidence>
<keyword evidence="2" id="KW-1185">Reference proteome</keyword>
<evidence type="ECO:0000313" key="2">
    <source>
        <dbReference type="Proteomes" id="UP001583177"/>
    </source>
</evidence>
<dbReference type="EMBL" id="JAWRVE010000109">
    <property type="protein sequence ID" value="KAL1858038.1"/>
    <property type="molecule type" value="Genomic_DNA"/>
</dbReference>
<sequence>MSNDTAATCPSSAVPEPINLCIESKSVFAVVPRGNYTTDAPDDWMVTCCEPNAVQLASDGITGTCWQWCDLPPAFTNQTSDLSDLVYCTGHQFFQPAVCCVGIRSYE</sequence>
<organism evidence="1 2">
    <name type="scientific">Diaporthe australafricana</name>
    <dbReference type="NCBI Taxonomy" id="127596"/>
    <lineage>
        <taxon>Eukaryota</taxon>
        <taxon>Fungi</taxon>
        <taxon>Dikarya</taxon>
        <taxon>Ascomycota</taxon>
        <taxon>Pezizomycotina</taxon>
        <taxon>Sordariomycetes</taxon>
        <taxon>Sordariomycetidae</taxon>
        <taxon>Diaporthales</taxon>
        <taxon>Diaporthaceae</taxon>
        <taxon>Diaporthe</taxon>
    </lineage>
</organism>